<evidence type="ECO:0000259" key="2">
    <source>
        <dbReference type="Pfam" id="PF23636"/>
    </source>
</evidence>
<name>A0A317NAG4_9NOCA</name>
<reference evidence="3 4" key="1">
    <citation type="submission" date="2018-05" db="EMBL/GenBank/DDBJ databases">
        <title>Genomic Encyclopedia of Type Strains, Phase IV (KMG-IV): sequencing the most valuable type-strain genomes for metagenomic binning, comparative biology and taxonomic classification.</title>
        <authorList>
            <person name="Goeker M."/>
        </authorList>
    </citation>
    <scope>NUCLEOTIDE SEQUENCE [LARGE SCALE GENOMIC DNA]</scope>
    <source>
        <strain evidence="3 4">DSM 44717</strain>
    </source>
</reference>
<gene>
    <name evidence="3" type="ORF">DFR69_11217</name>
</gene>
<evidence type="ECO:0000256" key="1">
    <source>
        <dbReference type="SAM" id="Phobius"/>
    </source>
</evidence>
<keyword evidence="4" id="KW-1185">Reference proteome</keyword>
<keyword evidence="1" id="KW-1133">Transmembrane helix</keyword>
<dbReference type="Pfam" id="PF23636">
    <property type="entry name" value="DUF7144"/>
    <property type="match status" value="1"/>
</dbReference>
<keyword evidence="1" id="KW-0472">Membrane</keyword>
<dbReference type="RefSeq" id="WP_110040356.1">
    <property type="nucleotide sequence ID" value="NZ_QGTL01000012.1"/>
</dbReference>
<comment type="caution">
    <text evidence="3">The sequence shown here is derived from an EMBL/GenBank/DDBJ whole genome shotgun (WGS) entry which is preliminary data.</text>
</comment>
<dbReference type="InterPro" id="IPR055568">
    <property type="entry name" value="DUF7144"/>
</dbReference>
<proteinExistence type="predicted"/>
<feature type="transmembrane region" description="Helical" evidence="1">
    <location>
        <begin position="61"/>
        <end position="82"/>
    </location>
</feature>
<dbReference type="AlphaFoldDB" id="A0A317NAG4"/>
<feature type="transmembrane region" description="Helical" evidence="1">
    <location>
        <begin position="89"/>
        <end position="105"/>
    </location>
</feature>
<keyword evidence="1" id="KW-0812">Transmembrane</keyword>
<accession>A0A317NAG4</accession>
<evidence type="ECO:0000313" key="3">
    <source>
        <dbReference type="EMBL" id="PWV70598.1"/>
    </source>
</evidence>
<dbReference type="Proteomes" id="UP000246410">
    <property type="component" value="Unassembled WGS sequence"/>
</dbReference>
<protein>
    <recommendedName>
        <fullName evidence="2">DUF7144 domain-containing protein</fullName>
    </recommendedName>
</protein>
<dbReference type="EMBL" id="QGTL01000012">
    <property type="protein sequence ID" value="PWV70598.1"/>
    <property type="molecule type" value="Genomic_DNA"/>
</dbReference>
<feature type="transmembrane region" description="Helical" evidence="1">
    <location>
        <begin position="18"/>
        <end position="41"/>
    </location>
</feature>
<organism evidence="3 4">
    <name type="scientific">Nocardia neocaledoniensis</name>
    <dbReference type="NCBI Taxonomy" id="236511"/>
    <lineage>
        <taxon>Bacteria</taxon>
        <taxon>Bacillati</taxon>
        <taxon>Actinomycetota</taxon>
        <taxon>Actinomycetes</taxon>
        <taxon>Mycobacteriales</taxon>
        <taxon>Nocardiaceae</taxon>
        <taxon>Nocardia</taxon>
    </lineage>
</organism>
<evidence type="ECO:0000313" key="4">
    <source>
        <dbReference type="Proteomes" id="UP000246410"/>
    </source>
</evidence>
<feature type="domain" description="DUF7144" evidence="2">
    <location>
        <begin position="20"/>
        <end position="131"/>
    </location>
</feature>
<sequence length="135" mass="14178">MTAPALDPPWRRGLTASIALLAVALLLVDGVLAILRGIAGLAGDEIFGTPTGYTFRLDATAWGWIHLAVGIGGVAVALGLILSATWARLITIGLAALSIVVNFLSLPYCPWWSAILLGLDVAIIWAVAHWEPEPS</sequence>